<dbReference type="Gene3D" id="3.10.10.10">
    <property type="entry name" value="HIV Type 1 Reverse Transcriptase, subunit A, domain 1"/>
    <property type="match status" value="1"/>
</dbReference>
<dbReference type="Gene3D" id="2.40.70.10">
    <property type="entry name" value="Acid Proteases"/>
    <property type="match status" value="1"/>
</dbReference>
<dbReference type="PANTHER" id="PTHR15503">
    <property type="entry name" value="LDOC1 RELATED"/>
    <property type="match status" value="1"/>
</dbReference>
<proteinExistence type="predicted"/>
<dbReference type="SUPFAM" id="SSF56672">
    <property type="entry name" value="DNA/RNA polymerases"/>
    <property type="match status" value="1"/>
</dbReference>
<dbReference type="PANTHER" id="PTHR15503:SF22">
    <property type="entry name" value="TRANSPOSON TY3-I GAG POLYPROTEIN"/>
    <property type="match status" value="1"/>
</dbReference>
<dbReference type="InterPro" id="IPR043502">
    <property type="entry name" value="DNA/RNA_pol_sf"/>
</dbReference>
<dbReference type="Gene3D" id="3.30.70.270">
    <property type="match status" value="1"/>
</dbReference>
<dbReference type="InterPro" id="IPR043128">
    <property type="entry name" value="Rev_trsase/Diguanyl_cyclase"/>
</dbReference>
<dbReference type="Proteomes" id="UP001274896">
    <property type="component" value="Unassembled WGS sequence"/>
</dbReference>
<name>A0AAE0RBE1_9TELE</name>
<sequence>MLHLRTTATPKVYQIHAVTGKPLRQVRHLAGPLRLQIGALHTEEIYLMVLENSTAVMVLGRPWLEQHDPILSWKSRRSPEVGGALFRGLLPTATKPKALTDVFCPKKPSKLPPHRPWDCTIDLIPGEPVLRGRIYSLSLPEEKAMEEYITEALAQGYICPSTSPAASSFFFVAEKDGGSRTCINYRALNKITVKFRYPLPLVPVALEHLHGTGAPPQHHCVHKAGSPQHL</sequence>
<organism evidence="1 2">
    <name type="scientific">Hemibagrus guttatus</name>
    <dbReference type="NCBI Taxonomy" id="175788"/>
    <lineage>
        <taxon>Eukaryota</taxon>
        <taxon>Metazoa</taxon>
        <taxon>Chordata</taxon>
        <taxon>Craniata</taxon>
        <taxon>Vertebrata</taxon>
        <taxon>Euteleostomi</taxon>
        <taxon>Actinopterygii</taxon>
        <taxon>Neopterygii</taxon>
        <taxon>Teleostei</taxon>
        <taxon>Ostariophysi</taxon>
        <taxon>Siluriformes</taxon>
        <taxon>Bagridae</taxon>
        <taxon>Hemibagrus</taxon>
    </lineage>
</organism>
<evidence type="ECO:0000313" key="2">
    <source>
        <dbReference type="Proteomes" id="UP001274896"/>
    </source>
</evidence>
<reference evidence="1" key="1">
    <citation type="submission" date="2023-06" db="EMBL/GenBank/DDBJ databases">
        <title>Male Hemibagrus guttatus genome.</title>
        <authorList>
            <person name="Bian C."/>
        </authorList>
    </citation>
    <scope>NUCLEOTIDE SEQUENCE</scope>
    <source>
        <strain evidence="1">Male_cb2023</strain>
        <tissue evidence="1">Muscle</tissue>
    </source>
</reference>
<dbReference type="InterPro" id="IPR032567">
    <property type="entry name" value="RTL1-rel"/>
</dbReference>
<dbReference type="EMBL" id="JAUCMX010000004">
    <property type="protein sequence ID" value="KAK3548633.1"/>
    <property type="molecule type" value="Genomic_DNA"/>
</dbReference>
<keyword evidence="2" id="KW-1185">Reference proteome</keyword>
<dbReference type="CDD" id="cd00303">
    <property type="entry name" value="retropepsin_like"/>
    <property type="match status" value="1"/>
</dbReference>
<dbReference type="InterPro" id="IPR021109">
    <property type="entry name" value="Peptidase_aspartic_dom_sf"/>
</dbReference>
<evidence type="ECO:0000313" key="1">
    <source>
        <dbReference type="EMBL" id="KAK3548633.1"/>
    </source>
</evidence>
<dbReference type="AlphaFoldDB" id="A0AAE0RBE1"/>
<gene>
    <name evidence="1" type="ORF">QTP70_015945</name>
</gene>
<accession>A0AAE0RBE1</accession>
<comment type="caution">
    <text evidence="1">The sequence shown here is derived from an EMBL/GenBank/DDBJ whole genome shotgun (WGS) entry which is preliminary data.</text>
</comment>
<protein>
    <submittedName>
        <fullName evidence="1">Uncharacterized protein</fullName>
    </submittedName>
</protein>